<feature type="transmembrane region" description="Helical" evidence="5">
    <location>
        <begin position="30"/>
        <end position="46"/>
    </location>
</feature>
<dbReference type="AlphaFoldDB" id="A0A4Q1REC0"/>
<keyword evidence="7" id="KW-1185">Reference proteome</keyword>
<organism evidence="6 7">
    <name type="scientific">Blautia faecicola</name>
    <dbReference type="NCBI Taxonomy" id="2509240"/>
    <lineage>
        <taxon>Bacteria</taxon>
        <taxon>Bacillati</taxon>
        <taxon>Bacillota</taxon>
        <taxon>Clostridia</taxon>
        <taxon>Lachnospirales</taxon>
        <taxon>Lachnospiraceae</taxon>
        <taxon>Blautia</taxon>
    </lineage>
</organism>
<comment type="subcellular location">
    <subcellularLocation>
        <location evidence="1">Membrane</location>
        <topology evidence="1">Multi-pass membrane protein</topology>
    </subcellularLocation>
</comment>
<protein>
    <submittedName>
        <fullName evidence="6">Energy-coupling factor transporter transmembrane protein EcfT</fullName>
    </submittedName>
</protein>
<name>A0A4Q1REC0_9FIRM</name>
<gene>
    <name evidence="6" type="ORF">ETP43_00730</name>
</gene>
<evidence type="ECO:0000313" key="7">
    <source>
        <dbReference type="Proteomes" id="UP000290106"/>
    </source>
</evidence>
<feature type="transmembrane region" description="Helical" evidence="5">
    <location>
        <begin position="223"/>
        <end position="248"/>
    </location>
</feature>
<keyword evidence="4 5" id="KW-0472">Membrane</keyword>
<accession>A0A4Q1REC0</accession>
<dbReference type="OrthoDB" id="2039442at2"/>
<dbReference type="CDD" id="cd16914">
    <property type="entry name" value="EcfT"/>
    <property type="match status" value="1"/>
</dbReference>
<dbReference type="RefSeq" id="WP_129256785.1">
    <property type="nucleotide sequence ID" value="NZ_SDKC01000001.1"/>
</dbReference>
<feature type="transmembrane region" description="Helical" evidence="5">
    <location>
        <begin position="260"/>
        <end position="278"/>
    </location>
</feature>
<evidence type="ECO:0000256" key="4">
    <source>
        <dbReference type="ARBA" id="ARBA00023136"/>
    </source>
</evidence>
<dbReference type="Proteomes" id="UP000290106">
    <property type="component" value="Unassembled WGS sequence"/>
</dbReference>
<evidence type="ECO:0000313" key="6">
    <source>
        <dbReference type="EMBL" id="RXS73921.1"/>
    </source>
</evidence>
<keyword evidence="3 5" id="KW-1133">Transmembrane helix</keyword>
<comment type="caution">
    <text evidence="6">The sequence shown here is derived from an EMBL/GenBank/DDBJ whole genome shotgun (WGS) entry which is preliminary data.</text>
</comment>
<dbReference type="InterPro" id="IPR003339">
    <property type="entry name" value="ABC/ECF_trnsptr_transmembrane"/>
</dbReference>
<sequence length="293" mass="32814">MTGFGSFHPAVLFIYYVLALVFSMISMHPLLALASLCGSFLFYAFLNGGRKTLSQFFFCVGMFVIMAGINAMYVHNGETILFFMNDNPITLEALIYGVVSSVMLVSVLMWCSCYSVILTTDKFLYLFGKTVPKLGLILSMAFRMIPLFQLQSKKIRQSQKSMGLYATDAVVDKAGGSFRVFDSLLTWSMENAVDTADAMKARGYGLKGRTNFSLFRFRRRDGIMLGVMAFFTAVIVGCFALGGFSFYYYPYVAKMQTTPVAIVGYAAVFLFLLLPGAVEGERKMSWHYWKSKI</sequence>
<dbReference type="Pfam" id="PF02361">
    <property type="entry name" value="CbiQ"/>
    <property type="match status" value="1"/>
</dbReference>
<reference evidence="6 7" key="1">
    <citation type="submission" date="2019-01" db="EMBL/GenBank/DDBJ databases">
        <title>Blautia sp. nov. KGMB01111 isolated human feces.</title>
        <authorList>
            <person name="Park J.-E."/>
            <person name="Kim J.-S."/>
            <person name="Park S.-H."/>
        </authorList>
    </citation>
    <scope>NUCLEOTIDE SEQUENCE [LARGE SCALE GENOMIC DNA]</scope>
    <source>
        <strain evidence="6 7">KGMB01111</strain>
    </source>
</reference>
<evidence type="ECO:0000256" key="2">
    <source>
        <dbReference type="ARBA" id="ARBA00022692"/>
    </source>
</evidence>
<evidence type="ECO:0000256" key="1">
    <source>
        <dbReference type="ARBA" id="ARBA00004141"/>
    </source>
</evidence>
<dbReference type="EMBL" id="SDKC01000001">
    <property type="protein sequence ID" value="RXS73921.1"/>
    <property type="molecule type" value="Genomic_DNA"/>
</dbReference>
<evidence type="ECO:0000256" key="3">
    <source>
        <dbReference type="ARBA" id="ARBA00022989"/>
    </source>
</evidence>
<dbReference type="GO" id="GO:0005886">
    <property type="term" value="C:plasma membrane"/>
    <property type="evidence" value="ECO:0007669"/>
    <property type="project" value="UniProtKB-ARBA"/>
</dbReference>
<feature type="transmembrane region" description="Helical" evidence="5">
    <location>
        <begin position="6"/>
        <end position="23"/>
    </location>
</feature>
<evidence type="ECO:0000256" key="5">
    <source>
        <dbReference type="SAM" id="Phobius"/>
    </source>
</evidence>
<feature type="transmembrane region" description="Helical" evidence="5">
    <location>
        <begin position="94"/>
        <end position="117"/>
    </location>
</feature>
<feature type="transmembrane region" description="Helical" evidence="5">
    <location>
        <begin position="52"/>
        <end position="73"/>
    </location>
</feature>
<proteinExistence type="predicted"/>
<keyword evidence="2 5" id="KW-0812">Transmembrane</keyword>